<dbReference type="GO" id="GO:0008168">
    <property type="term" value="F:methyltransferase activity"/>
    <property type="evidence" value="ECO:0007669"/>
    <property type="project" value="UniProtKB-KW"/>
</dbReference>
<dbReference type="InterPro" id="IPR050714">
    <property type="entry name" value="Cobalamin_biosynth_MTase"/>
</dbReference>
<dbReference type="GO" id="GO:0032259">
    <property type="term" value="P:methylation"/>
    <property type="evidence" value="ECO:0007669"/>
    <property type="project" value="UniProtKB-KW"/>
</dbReference>
<dbReference type="Gene3D" id="3.40.1010.10">
    <property type="entry name" value="Cobalt-precorrin-4 Transmethylase, Domain 1"/>
    <property type="match status" value="1"/>
</dbReference>
<dbReference type="PANTHER" id="PTHR43182:SF1">
    <property type="entry name" value="COBALT-PRECORRIN-7 C(5)-METHYLTRANSFERASE"/>
    <property type="match status" value="1"/>
</dbReference>
<feature type="non-terminal residue" evidence="6">
    <location>
        <position position="116"/>
    </location>
</feature>
<gene>
    <name evidence="6" type="ORF">OBE_01320</name>
</gene>
<evidence type="ECO:0000256" key="1">
    <source>
        <dbReference type="ARBA" id="ARBA00004953"/>
    </source>
</evidence>
<sequence length="116" mass="13315">MYKSMQTFYIIGISDDRNQFLSPEIRNLVSQGKVFSGGKRHHELVHAYLPEDAVWIDITVPLDAVFSRYEEHPEIIVFASGDPLFFGFANTVMRKLPSAKIILFPTFNSLQMLAHR</sequence>
<name>K1UV59_9ZZZZ</name>
<evidence type="ECO:0000256" key="5">
    <source>
        <dbReference type="ARBA" id="ARBA00022691"/>
    </source>
</evidence>
<evidence type="ECO:0000313" key="6">
    <source>
        <dbReference type="EMBL" id="EKC75531.1"/>
    </source>
</evidence>
<comment type="caution">
    <text evidence="6">The sequence shown here is derived from an EMBL/GenBank/DDBJ whole genome shotgun (WGS) entry which is preliminary data.</text>
</comment>
<reference evidence="6" key="1">
    <citation type="journal article" date="2013" name="Environ. Microbiol.">
        <title>Microbiota from the distal guts of lean and obese adolescents exhibit partial functional redundancy besides clear differences in community structure.</title>
        <authorList>
            <person name="Ferrer M."/>
            <person name="Ruiz A."/>
            <person name="Lanza F."/>
            <person name="Haange S.B."/>
            <person name="Oberbach A."/>
            <person name="Till H."/>
            <person name="Bargiela R."/>
            <person name="Campoy C."/>
            <person name="Segura M.T."/>
            <person name="Richter M."/>
            <person name="von Bergen M."/>
            <person name="Seifert J."/>
            <person name="Suarez A."/>
        </authorList>
    </citation>
    <scope>NUCLEOTIDE SEQUENCE</scope>
</reference>
<comment type="pathway">
    <text evidence="1">Cofactor biosynthesis; adenosylcobalamin biosynthesis.</text>
</comment>
<dbReference type="GO" id="GO:0009236">
    <property type="term" value="P:cobalamin biosynthetic process"/>
    <property type="evidence" value="ECO:0007669"/>
    <property type="project" value="UniProtKB-KW"/>
</dbReference>
<evidence type="ECO:0000256" key="4">
    <source>
        <dbReference type="ARBA" id="ARBA00022679"/>
    </source>
</evidence>
<dbReference type="SUPFAM" id="SSF53790">
    <property type="entry name" value="Tetrapyrrole methylase"/>
    <property type="match status" value="1"/>
</dbReference>
<evidence type="ECO:0000256" key="2">
    <source>
        <dbReference type="ARBA" id="ARBA00022573"/>
    </source>
</evidence>
<dbReference type="InterPro" id="IPR035996">
    <property type="entry name" value="4pyrrol_Methylase_sf"/>
</dbReference>
<accession>K1UV59</accession>
<keyword evidence="5" id="KW-0949">S-adenosyl-L-methionine</keyword>
<dbReference type="EMBL" id="AJWZ01000865">
    <property type="protein sequence ID" value="EKC75531.1"/>
    <property type="molecule type" value="Genomic_DNA"/>
</dbReference>
<keyword evidence="3 6" id="KW-0489">Methyltransferase</keyword>
<dbReference type="PANTHER" id="PTHR43182">
    <property type="entry name" value="COBALT-PRECORRIN-6B C(15)-METHYLTRANSFERASE (DECARBOXYLATING)"/>
    <property type="match status" value="1"/>
</dbReference>
<organism evidence="6">
    <name type="scientific">human gut metagenome</name>
    <dbReference type="NCBI Taxonomy" id="408170"/>
    <lineage>
        <taxon>unclassified sequences</taxon>
        <taxon>metagenomes</taxon>
        <taxon>organismal metagenomes</taxon>
    </lineage>
</organism>
<dbReference type="InterPro" id="IPR014777">
    <property type="entry name" value="4pyrrole_Mease_sub1"/>
</dbReference>
<keyword evidence="2" id="KW-0169">Cobalamin biosynthesis</keyword>
<proteinExistence type="predicted"/>
<protein>
    <submittedName>
        <fullName evidence="6">Decarboxylating precorrin-6y C5,15-methyltransferase</fullName>
    </submittedName>
</protein>
<dbReference type="AlphaFoldDB" id="K1UV59"/>
<keyword evidence="4 6" id="KW-0808">Transferase</keyword>
<evidence type="ECO:0000256" key="3">
    <source>
        <dbReference type="ARBA" id="ARBA00022603"/>
    </source>
</evidence>